<keyword evidence="6" id="KW-1185">Reference proteome</keyword>
<keyword evidence="2" id="KW-0808">Transferase</keyword>
<evidence type="ECO:0000313" key="6">
    <source>
        <dbReference type="Proteomes" id="UP000831786"/>
    </source>
</evidence>
<gene>
    <name evidence="5" type="ORF">MUN78_12280</name>
</gene>
<protein>
    <submittedName>
        <fullName evidence="5">3-keto-5-aminohexanoate cleavage protein</fullName>
    </submittedName>
</protein>
<keyword evidence="4" id="KW-0862">Zinc</keyword>
<evidence type="ECO:0000256" key="4">
    <source>
        <dbReference type="ARBA" id="ARBA00022833"/>
    </source>
</evidence>
<dbReference type="PANTHER" id="PTHR37418:SF2">
    <property type="entry name" value="3-KETO-5-AMINOHEXANOATE CLEAVAGE ENZYME"/>
    <property type="match status" value="1"/>
</dbReference>
<evidence type="ECO:0000256" key="2">
    <source>
        <dbReference type="ARBA" id="ARBA00022679"/>
    </source>
</evidence>
<organism evidence="5 6">
    <name type="scientific">Leucobacter allii</name>
    <dbReference type="NCBI Taxonomy" id="2932247"/>
    <lineage>
        <taxon>Bacteria</taxon>
        <taxon>Bacillati</taxon>
        <taxon>Actinomycetota</taxon>
        <taxon>Actinomycetes</taxon>
        <taxon>Micrococcales</taxon>
        <taxon>Microbacteriaceae</taxon>
        <taxon>Leucobacter</taxon>
    </lineage>
</organism>
<name>A0ABY4FJW5_9MICO</name>
<dbReference type="RefSeq" id="WP_244726770.1">
    <property type="nucleotide sequence ID" value="NZ_CP095045.1"/>
</dbReference>
<accession>A0ABY4FJW5</accession>
<dbReference type="Gene3D" id="3.20.20.70">
    <property type="entry name" value="Aldolase class I"/>
    <property type="match status" value="1"/>
</dbReference>
<dbReference type="InterPro" id="IPR008567">
    <property type="entry name" value="BKACE"/>
</dbReference>
<evidence type="ECO:0000256" key="1">
    <source>
        <dbReference type="ARBA" id="ARBA00001947"/>
    </source>
</evidence>
<dbReference type="EMBL" id="CP095045">
    <property type="protein sequence ID" value="UOQ56448.1"/>
    <property type="molecule type" value="Genomic_DNA"/>
</dbReference>
<evidence type="ECO:0000313" key="5">
    <source>
        <dbReference type="EMBL" id="UOQ56448.1"/>
    </source>
</evidence>
<proteinExistence type="predicted"/>
<comment type="cofactor">
    <cofactor evidence="1">
        <name>Zn(2+)</name>
        <dbReference type="ChEBI" id="CHEBI:29105"/>
    </cofactor>
</comment>
<dbReference type="PANTHER" id="PTHR37418">
    <property type="entry name" value="3-KETO-5-AMINOHEXANOATE CLEAVAGE ENZYME-RELATED"/>
    <property type="match status" value="1"/>
</dbReference>
<dbReference type="InterPro" id="IPR013785">
    <property type="entry name" value="Aldolase_TIM"/>
</dbReference>
<reference evidence="5 6" key="1">
    <citation type="submission" date="2022-04" db="EMBL/GenBank/DDBJ databases">
        <title>Leucobacter sp. isolated from rhizosphere of garlic.</title>
        <authorList>
            <person name="Won M."/>
            <person name="Lee C.-M."/>
            <person name="Woen H.-Y."/>
            <person name="Kwon S.-W."/>
        </authorList>
    </citation>
    <scope>NUCLEOTIDE SEQUENCE [LARGE SCALE GENOMIC DNA]</scope>
    <source>
        <strain evidence="5 6">H21R-40</strain>
    </source>
</reference>
<keyword evidence="3" id="KW-0479">Metal-binding</keyword>
<dbReference type="Proteomes" id="UP000831786">
    <property type="component" value="Chromosome"/>
</dbReference>
<sequence length="310" mass="33447">MTRGKYDPVAITAAVTGGDVLPSQSSAIPCRVEDVVTQSVAAVEAGASVIHLHARDDDGRPSADQRRFIEIVEGIRERVDAVISISTGGSPHMTAEERLAGALVTRPELATFNLGTMNYEGYPDPARWPSVQHAWEREVLERSGTVVFTNTLAMLRDFAARFKEQRITPELEIYDLSHIGMARYLIDAGVLEAPVRVQFVLGVLGGAGNDLEDLFHLHATARRVLGDDLGVVGVAATGYPMQFRHASLAAGMGLDVRVGLEDSLRMTRAEQAGQNADLVEVAARLVTLQGRALQTPDEVRAGLGPWWSAS</sequence>
<dbReference type="Pfam" id="PF05853">
    <property type="entry name" value="BKACE"/>
    <property type="match status" value="1"/>
</dbReference>
<evidence type="ECO:0000256" key="3">
    <source>
        <dbReference type="ARBA" id="ARBA00022723"/>
    </source>
</evidence>